<dbReference type="SUPFAM" id="SSF109604">
    <property type="entry name" value="HD-domain/PDEase-like"/>
    <property type="match status" value="1"/>
</dbReference>
<comment type="caution">
    <text evidence="1">The sequence shown here is derived from an EMBL/GenBank/DDBJ whole genome shotgun (WGS) entry which is preliminary data.</text>
</comment>
<sequence length="220" mass="23779">MTLLNDALRAELTRMYRAPDRFYHGLSHVDALLGLLATHRAAVADADAVEAAIWFHDAVYDARAAGPANEVASAALAVARLSELPHVSSDRVAKIAAMIEGTASHVVPAVLEGDDGARADAALFLDMDLSILGAEAQVFDAYEAAVRKEYAWVHDEAWRKGRADVLRRFLGRERIFHSELFRALYEDAACRNLQRSISKLEGGAAVAVVTVGEVARGADL</sequence>
<evidence type="ECO:0000313" key="1">
    <source>
        <dbReference type="EMBL" id="KAK3361273.1"/>
    </source>
</evidence>
<dbReference type="InterPro" id="IPR009218">
    <property type="entry name" value="HD_phosphohydro"/>
</dbReference>
<dbReference type="AlphaFoldDB" id="A0AAE0JT06"/>
<dbReference type="EMBL" id="JAULSN010000012">
    <property type="protein sequence ID" value="KAK3361273.1"/>
    <property type="molecule type" value="Genomic_DNA"/>
</dbReference>
<dbReference type="PANTHER" id="PTHR21174">
    <property type="match status" value="1"/>
</dbReference>
<name>A0AAE0JT06_9PEZI</name>
<dbReference type="PIRSF" id="PIRSF035170">
    <property type="entry name" value="HD_phosphohydro"/>
    <property type="match status" value="1"/>
</dbReference>
<dbReference type="PANTHER" id="PTHR21174:SF0">
    <property type="entry name" value="HD PHOSPHOHYDROLASE FAMILY PROTEIN-RELATED"/>
    <property type="match status" value="1"/>
</dbReference>
<protein>
    <recommendedName>
        <fullName evidence="3">Metal-dependent HD superfamily phosphohydrolase</fullName>
    </recommendedName>
</protein>
<keyword evidence="2" id="KW-1185">Reference proteome</keyword>
<dbReference type="Proteomes" id="UP001287356">
    <property type="component" value="Unassembled WGS sequence"/>
</dbReference>
<organism evidence="1 2">
    <name type="scientific">Lasiosphaeria ovina</name>
    <dbReference type="NCBI Taxonomy" id="92902"/>
    <lineage>
        <taxon>Eukaryota</taxon>
        <taxon>Fungi</taxon>
        <taxon>Dikarya</taxon>
        <taxon>Ascomycota</taxon>
        <taxon>Pezizomycotina</taxon>
        <taxon>Sordariomycetes</taxon>
        <taxon>Sordariomycetidae</taxon>
        <taxon>Sordariales</taxon>
        <taxon>Lasiosphaeriaceae</taxon>
        <taxon>Lasiosphaeria</taxon>
    </lineage>
</organism>
<proteinExistence type="predicted"/>
<evidence type="ECO:0000313" key="2">
    <source>
        <dbReference type="Proteomes" id="UP001287356"/>
    </source>
</evidence>
<evidence type="ECO:0008006" key="3">
    <source>
        <dbReference type="Google" id="ProtNLM"/>
    </source>
</evidence>
<reference evidence="1" key="1">
    <citation type="journal article" date="2023" name="Mol. Phylogenet. Evol.">
        <title>Genome-scale phylogeny and comparative genomics of the fungal order Sordariales.</title>
        <authorList>
            <person name="Hensen N."/>
            <person name="Bonometti L."/>
            <person name="Westerberg I."/>
            <person name="Brannstrom I.O."/>
            <person name="Guillou S."/>
            <person name="Cros-Aarteil S."/>
            <person name="Calhoun S."/>
            <person name="Haridas S."/>
            <person name="Kuo A."/>
            <person name="Mondo S."/>
            <person name="Pangilinan J."/>
            <person name="Riley R."/>
            <person name="LaButti K."/>
            <person name="Andreopoulos B."/>
            <person name="Lipzen A."/>
            <person name="Chen C."/>
            <person name="Yan M."/>
            <person name="Daum C."/>
            <person name="Ng V."/>
            <person name="Clum A."/>
            <person name="Steindorff A."/>
            <person name="Ohm R.A."/>
            <person name="Martin F."/>
            <person name="Silar P."/>
            <person name="Natvig D.O."/>
            <person name="Lalanne C."/>
            <person name="Gautier V."/>
            <person name="Ament-Velasquez S.L."/>
            <person name="Kruys A."/>
            <person name="Hutchinson M.I."/>
            <person name="Powell A.J."/>
            <person name="Barry K."/>
            <person name="Miller A.N."/>
            <person name="Grigoriev I.V."/>
            <person name="Debuchy R."/>
            <person name="Gladieux P."/>
            <person name="Hiltunen Thoren M."/>
            <person name="Johannesson H."/>
        </authorList>
    </citation>
    <scope>NUCLEOTIDE SEQUENCE</scope>
    <source>
        <strain evidence="1">CBS 958.72</strain>
    </source>
</reference>
<reference evidence="1" key="2">
    <citation type="submission" date="2023-06" db="EMBL/GenBank/DDBJ databases">
        <authorList>
            <consortium name="Lawrence Berkeley National Laboratory"/>
            <person name="Haridas S."/>
            <person name="Hensen N."/>
            <person name="Bonometti L."/>
            <person name="Westerberg I."/>
            <person name="Brannstrom I.O."/>
            <person name="Guillou S."/>
            <person name="Cros-Aarteil S."/>
            <person name="Calhoun S."/>
            <person name="Kuo A."/>
            <person name="Mondo S."/>
            <person name="Pangilinan J."/>
            <person name="Riley R."/>
            <person name="Labutti K."/>
            <person name="Andreopoulos B."/>
            <person name="Lipzen A."/>
            <person name="Chen C."/>
            <person name="Yanf M."/>
            <person name="Daum C."/>
            <person name="Ng V."/>
            <person name="Clum A."/>
            <person name="Steindorff A."/>
            <person name="Ohm R."/>
            <person name="Martin F."/>
            <person name="Silar P."/>
            <person name="Natvig D."/>
            <person name="Lalanne C."/>
            <person name="Gautier V."/>
            <person name="Ament-Velasquez S.L."/>
            <person name="Kruys A."/>
            <person name="Hutchinson M.I."/>
            <person name="Powell A.J."/>
            <person name="Barry K."/>
            <person name="Miller A.N."/>
            <person name="Grigoriev I.V."/>
            <person name="Debuchy R."/>
            <person name="Gladieux P."/>
            <person name="Thoren M.H."/>
            <person name="Johannesson H."/>
        </authorList>
    </citation>
    <scope>NUCLEOTIDE SEQUENCE</scope>
    <source>
        <strain evidence="1">CBS 958.72</strain>
    </source>
</reference>
<gene>
    <name evidence="1" type="ORF">B0T24DRAFT_118835</name>
</gene>
<accession>A0AAE0JT06</accession>